<gene>
    <name evidence="2" type="primary">SETD1A</name>
</gene>
<feature type="compositionally biased region" description="Low complexity" evidence="1">
    <location>
        <begin position="308"/>
        <end position="318"/>
    </location>
</feature>
<dbReference type="OrthoDB" id="308383at2759"/>
<protein>
    <submittedName>
        <fullName evidence="2">Alternative protein SETD1A</fullName>
    </submittedName>
</protein>
<feature type="region of interest" description="Disordered" evidence="1">
    <location>
        <begin position="303"/>
        <end position="340"/>
    </location>
</feature>
<feature type="region of interest" description="Disordered" evidence="1">
    <location>
        <begin position="234"/>
        <end position="284"/>
    </location>
</feature>
<feature type="compositionally biased region" description="Pro residues" evidence="1">
    <location>
        <begin position="120"/>
        <end position="140"/>
    </location>
</feature>
<sequence>MKTTLNKRRRLESQDVRGPSPRSGTKSEARPRASTASPLLWTAKGRRHPRSPPRRRMRRMTRKMRKMKIERKLWIPQRRRQRCRMARTRKAIRLPNVLCMLTQMAKMTAHQTPRAAALPAPHPPPPPRPHPPRPLHPLSPPLKMKRKRSGQQPFPQPPRPPEKSQCPRQHLWRCQCRKGLQAPQSHPCPNRRRLQQGLQAPRRSHPPVRLCVPQNHLLGPRPLPHAPMSVPLLPSPSCPHPRNAGKLSPSLPSRWCQPRSPLQPHRRRPSFPAQPPARLPGAWSGPSATCPWTTHLWSRVGPRRCPEEAGAGLEAEAASPRKRRLSQGQRWTWRSWPTWP</sequence>
<dbReference type="EMBL" id="HF548099">
    <property type="protein sequence ID" value="CCO13810.1"/>
    <property type="molecule type" value="Genomic_DNA"/>
</dbReference>
<feature type="region of interest" description="Disordered" evidence="1">
    <location>
        <begin position="1"/>
        <end position="66"/>
    </location>
</feature>
<evidence type="ECO:0000256" key="1">
    <source>
        <dbReference type="SAM" id="MobiDB-lite"/>
    </source>
</evidence>
<evidence type="ECO:0000313" key="2">
    <source>
        <dbReference type="EMBL" id="CCO13810.1"/>
    </source>
</evidence>
<organism evidence="2">
    <name type="scientific">Homo sapiens</name>
    <name type="common">Human</name>
    <dbReference type="NCBI Taxonomy" id="9606"/>
    <lineage>
        <taxon>Eukaryota</taxon>
        <taxon>Metazoa</taxon>
        <taxon>Chordata</taxon>
        <taxon>Craniata</taxon>
        <taxon>Vertebrata</taxon>
        <taxon>Euteleostomi</taxon>
        <taxon>Mammalia</taxon>
        <taxon>Eutheria</taxon>
        <taxon>Euarchontoglires</taxon>
        <taxon>Primates</taxon>
        <taxon>Haplorrhini</taxon>
        <taxon>Catarrhini</taxon>
        <taxon>Hominidae</taxon>
        <taxon>Homo</taxon>
    </lineage>
</organism>
<reference evidence="2" key="1">
    <citation type="submission" date="2012-10" db="EMBL/GenBank/DDBJ databases">
        <title>Direct identification of alternative open reading frame translation products in human.</title>
        <authorList>
            <person name="Vanderperre B."/>
            <person name="Lucier J.-F."/>
            <person name="Motard J."/>
            <person name="Tremblay G."/>
            <person name="Vanderperre S."/>
            <person name="Wisztorski M."/>
            <person name="Salzet M."/>
            <person name="Boisvert F.-M."/>
            <person name="Roucou X."/>
        </authorList>
    </citation>
    <scope>NUCLEOTIDE SEQUENCE</scope>
</reference>
<feature type="compositionally biased region" description="Basic residues" evidence="1">
    <location>
        <begin position="44"/>
        <end position="66"/>
    </location>
</feature>
<dbReference type="AlphaFoldDB" id="L0R6N9"/>
<feature type="region of interest" description="Disordered" evidence="1">
    <location>
        <begin position="108"/>
        <end position="166"/>
    </location>
</feature>
<feature type="compositionally biased region" description="Basic residues" evidence="1">
    <location>
        <begin position="1"/>
        <end position="10"/>
    </location>
</feature>
<name>L0R6N9_HUMAN</name>
<proteinExistence type="predicted"/>
<accession>L0R6N9</accession>
<dbReference type="ChiTaRS" id="SETD1A">
    <property type="organism name" value="human"/>
</dbReference>